<organism evidence="2 3">
    <name type="scientific">Pseudacidovorax intermedius</name>
    <dbReference type="NCBI Taxonomy" id="433924"/>
    <lineage>
        <taxon>Bacteria</taxon>
        <taxon>Pseudomonadati</taxon>
        <taxon>Pseudomonadota</taxon>
        <taxon>Betaproteobacteria</taxon>
        <taxon>Burkholderiales</taxon>
        <taxon>Comamonadaceae</taxon>
        <taxon>Pseudacidovorax</taxon>
    </lineage>
</organism>
<dbReference type="InterPro" id="IPR003737">
    <property type="entry name" value="GlcNAc_PI_deacetylase-related"/>
</dbReference>
<dbReference type="PANTHER" id="PTHR12993:SF29">
    <property type="entry name" value="BLR3841 PROTEIN"/>
    <property type="match status" value="1"/>
</dbReference>
<reference evidence="2 3" key="1">
    <citation type="journal article" date="2016" name="Front. Microbiol.">
        <title>Genomic Resource of Rice Seed Associated Bacteria.</title>
        <authorList>
            <person name="Midha S."/>
            <person name="Bansal K."/>
            <person name="Sharma S."/>
            <person name="Kumar N."/>
            <person name="Patil P.P."/>
            <person name="Chaudhry V."/>
            <person name="Patil P.B."/>
        </authorList>
    </citation>
    <scope>NUCLEOTIDE SEQUENCE [LARGE SCALE GENOMIC DNA]</scope>
    <source>
        <strain evidence="2 3">NS331</strain>
    </source>
</reference>
<dbReference type="Gene3D" id="3.40.50.10320">
    <property type="entry name" value="LmbE-like"/>
    <property type="match status" value="1"/>
</dbReference>
<dbReference type="PATRIC" id="fig|433924.3.peg.5134"/>
<accession>A0A147GSD0</accession>
<name>A0A147GSD0_9BURK</name>
<dbReference type="AlphaFoldDB" id="A0A147GSD0"/>
<feature type="region of interest" description="Disordered" evidence="1">
    <location>
        <begin position="1"/>
        <end position="28"/>
    </location>
</feature>
<sequence length="272" mass="28791">MVRAVTAAALRSPSSADDAASRHIDASDGTPEWRWAQCRRLQALPEMAAGALVPEGGRVVVVAPHPDDEILAAGGLLSLAAALGRPAMLVAVTDGTASHPGSTRWPAARLQAERPQESLAALTALGVQPQALIRLGLPDGGLREAEDDLARQLQPLLYPSDVVLTTWRLDGHPDHEATGRATVQAAAAAGARWLEAAVWAWHWAQPGDERLPWNRAFRLPLPAAVVQRKQAAMAAFASQIQPDPSTGAAPVLRQSTLARAGRPFEVFFDAAP</sequence>
<evidence type="ECO:0000256" key="1">
    <source>
        <dbReference type="SAM" id="MobiDB-lite"/>
    </source>
</evidence>
<gene>
    <name evidence="2" type="ORF">NS331_14840</name>
</gene>
<dbReference type="RefSeq" id="WP_082702504.1">
    <property type="nucleotide sequence ID" value="NZ_LDSL01000094.1"/>
</dbReference>
<comment type="caution">
    <text evidence="2">The sequence shown here is derived from an EMBL/GenBank/DDBJ whole genome shotgun (WGS) entry which is preliminary data.</text>
</comment>
<dbReference type="PANTHER" id="PTHR12993">
    <property type="entry name" value="N-ACETYLGLUCOSAMINYL-PHOSPHATIDYLINOSITOL DE-N-ACETYLASE-RELATED"/>
    <property type="match status" value="1"/>
</dbReference>
<dbReference type="Proteomes" id="UP000072741">
    <property type="component" value="Unassembled WGS sequence"/>
</dbReference>
<dbReference type="OrthoDB" id="9816564at2"/>
<evidence type="ECO:0000313" key="3">
    <source>
        <dbReference type="Proteomes" id="UP000072741"/>
    </source>
</evidence>
<evidence type="ECO:0000313" key="2">
    <source>
        <dbReference type="EMBL" id="KTT19299.1"/>
    </source>
</evidence>
<feature type="compositionally biased region" description="Low complexity" evidence="1">
    <location>
        <begin position="7"/>
        <end position="18"/>
    </location>
</feature>
<proteinExistence type="predicted"/>
<dbReference type="Pfam" id="PF02585">
    <property type="entry name" value="PIG-L"/>
    <property type="match status" value="1"/>
</dbReference>
<dbReference type="SUPFAM" id="SSF102588">
    <property type="entry name" value="LmbE-like"/>
    <property type="match status" value="1"/>
</dbReference>
<keyword evidence="3" id="KW-1185">Reference proteome</keyword>
<dbReference type="GO" id="GO:0016811">
    <property type="term" value="F:hydrolase activity, acting on carbon-nitrogen (but not peptide) bonds, in linear amides"/>
    <property type="evidence" value="ECO:0007669"/>
    <property type="project" value="TreeGrafter"/>
</dbReference>
<protein>
    <submittedName>
        <fullName evidence="2">Acetylglucosaminylphosphatidylinositol deacetylase</fullName>
    </submittedName>
</protein>
<dbReference type="InterPro" id="IPR024078">
    <property type="entry name" value="LmbE-like_dom_sf"/>
</dbReference>
<dbReference type="EMBL" id="LDSL01000094">
    <property type="protein sequence ID" value="KTT19299.1"/>
    <property type="molecule type" value="Genomic_DNA"/>
</dbReference>